<accession>A0A8J4A9Q4</accession>
<feature type="transmembrane region" description="Helical" evidence="1">
    <location>
        <begin position="243"/>
        <end position="262"/>
    </location>
</feature>
<name>A0A8J4A9Q4_9ACTN</name>
<feature type="transmembrane region" description="Helical" evidence="1">
    <location>
        <begin position="274"/>
        <end position="294"/>
    </location>
</feature>
<dbReference type="Proteomes" id="UP000614996">
    <property type="component" value="Unassembled WGS sequence"/>
</dbReference>
<dbReference type="AlphaFoldDB" id="A0A8J4A9Q4"/>
<proteinExistence type="predicted"/>
<keyword evidence="1" id="KW-1133">Transmembrane helix</keyword>
<comment type="caution">
    <text evidence="2">The sequence shown here is derived from an EMBL/GenBank/DDBJ whole genome shotgun (WGS) entry which is preliminary data.</text>
</comment>
<feature type="transmembrane region" description="Helical" evidence="1">
    <location>
        <begin position="73"/>
        <end position="96"/>
    </location>
</feature>
<evidence type="ECO:0000313" key="3">
    <source>
        <dbReference type="Proteomes" id="UP000614996"/>
    </source>
</evidence>
<dbReference type="EMBL" id="BOPO01000011">
    <property type="protein sequence ID" value="GIL25850.1"/>
    <property type="molecule type" value="Genomic_DNA"/>
</dbReference>
<feature type="transmembrane region" description="Helical" evidence="1">
    <location>
        <begin position="314"/>
        <end position="344"/>
    </location>
</feature>
<gene>
    <name evidence="2" type="ORF">NUM_11040</name>
</gene>
<sequence>MSDENRAEALARRYRRWLLAYPRAYRRERGAEILGTLLDAAEPGRSRPAAREAVRLLGHGLGRRVVDAGVRTFVVATVAAVLGALCGIALGSWISWRQVDPLAPDKATATRLARTVLPVRPHDDGYFGRHTFWNPYSEHSLHGGTGVRVGSADFSGSVPRHADYRALADRVARRMRAHGWHEVRVDVERYAPGSSPPGTATVSGSRDGYLAAVSVWSSDQDNPAQLSVGIRWDEPASQPVDTILGGIAGAALGALLGVVTSLRMRRRSRALRRSYVALCVATLLLLAPACFGNIPTAAGSLMANTHRDGPGPSIFWGGFVIFGAEPLAILSVVPIVAILAACAFPRLATTRSPAKA</sequence>
<dbReference type="RefSeq" id="WP_207123448.1">
    <property type="nucleotide sequence ID" value="NZ_BOPO01000011.1"/>
</dbReference>
<keyword evidence="3" id="KW-1185">Reference proteome</keyword>
<organism evidence="2 3">
    <name type="scientific">Actinocatenispora comari</name>
    <dbReference type="NCBI Taxonomy" id="2807577"/>
    <lineage>
        <taxon>Bacteria</taxon>
        <taxon>Bacillati</taxon>
        <taxon>Actinomycetota</taxon>
        <taxon>Actinomycetes</taxon>
        <taxon>Micromonosporales</taxon>
        <taxon>Micromonosporaceae</taxon>
        <taxon>Actinocatenispora</taxon>
    </lineage>
</organism>
<keyword evidence="1" id="KW-0472">Membrane</keyword>
<reference evidence="3" key="1">
    <citation type="journal article" date="2021" name="Int. J. Syst. Evol. Microbiol.">
        <title>Actinocatenispora comari sp. nov., an endophytic actinomycete isolated from aerial parts of Comarum salesowianum.</title>
        <authorList>
            <person name="Oyunbileg N."/>
            <person name="Iizaka Y."/>
            <person name="Hamada M."/>
            <person name="Davaapurev B.O."/>
            <person name="Fukumoto A."/>
            <person name="Tsetseg B."/>
            <person name="Kato F."/>
            <person name="Tamura T."/>
            <person name="Batkhuu J."/>
            <person name="Anzai Y."/>
        </authorList>
    </citation>
    <scope>NUCLEOTIDE SEQUENCE [LARGE SCALE GENOMIC DNA]</scope>
    <source>
        <strain evidence="3">NUM-2625</strain>
    </source>
</reference>
<evidence type="ECO:0000313" key="2">
    <source>
        <dbReference type="EMBL" id="GIL25850.1"/>
    </source>
</evidence>
<keyword evidence="1" id="KW-0812">Transmembrane</keyword>
<evidence type="ECO:0000256" key="1">
    <source>
        <dbReference type="SAM" id="Phobius"/>
    </source>
</evidence>
<protein>
    <submittedName>
        <fullName evidence="2">Uncharacterized protein</fullName>
    </submittedName>
</protein>